<keyword evidence="2" id="KW-1185">Reference proteome</keyword>
<evidence type="ECO:0000313" key="2">
    <source>
        <dbReference type="Proteomes" id="UP000276133"/>
    </source>
</evidence>
<evidence type="ECO:0000313" key="1">
    <source>
        <dbReference type="EMBL" id="RNA08131.1"/>
    </source>
</evidence>
<proteinExistence type="predicted"/>
<gene>
    <name evidence="1" type="ORF">BpHYR1_041782</name>
</gene>
<dbReference type="EMBL" id="REGN01006846">
    <property type="protein sequence ID" value="RNA08131.1"/>
    <property type="molecule type" value="Genomic_DNA"/>
</dbReference>
<accession>A0A3M7QAY8</accession>
<comment type="caution">
    <text evidence="1">The sequence shown here is derived from an EMBL/GenBank/DDBJ whole genome shotgun (WGS) entry which is preliminary data.</text>
</comment>
<sequence length="60" mass="7104">MSFKREKRAKVSEMIRKLSLKGYNAVEIHVEYIALKKNNVHGILVHGQNYKNKKIESYRD</sequence>
<reference evidence="1 2" key="1">
    <citation type="journal article" date="2018" name="Sci. Rep.">
        <title>Genomic signatures of local adaptation to the degree of environmental predictability in rotifers.</title>
        <authorList>
            <person name="Franch-Gras L."/>
            <person name="Hahn C."/>
            <person name="Garcia-Roger E.M."/>
            <person name="Carmona M.J."/>
            <person name="Serra M."/>
            <person name="Gomez A."/>
        </authorList>
    </citation>
    <scope>NUCLEOTIDE SEQUENCE [LARGE SCALE GENOMIC DNA]</scope>
    <source>
        <strain evidence="1">HYR1</strain>
    </source>
</reference>
<name>A0A3M7QAY8_BRAPC</name>
<dbReference type="AlphaFoldDB" id="A0A3M7QAY8"/>
<organism evidence="1 2">
    <name type="scientific">Brachionus plicatilis</name>
    <name type="common">Marine rotifer</name>
    <name type="synonym">Brachionus muelleri</name>
    <dbReference type="NCBI Taxonomy" id="10195"/>
    <lineage>
        <taxon>Eukaryota</taxon>
        <taxon>Metazoa</taxon>
        <taxon>Spiralia</taxon>
        <taxon>Gnathifera</taxon>
        <taxon>Rotifera</taxon>
        <taxon>Eurotatoria</taxon>
        <taxon>Monogononta</taxon>
        <taxon>Pseudotrocha</taxon>
        <taxon>Ploima</taxon>
        <taxon>Brachionidae</taxon>
        <taxon>Brachionus</taxon>
    </lineage>
</organism>
<dbReference type="Proteomes" id="UP000276133">
    <property type="component" value="Unassembled WGS sequence"/>
</dbReference>
<protein>
    <submittedName>
        <fullName evidence="1">Uncharacterized protein</fullName>
    </submittedName>
</protein>